<evidence type="ECO:0008006" key="3">
    <source>
        <dbReference type="Google" id="ProtNLM"/>
    </source>
</evidence>
<evidence type="ECO:0000313" key="1">
    <source>
        <dbReference type="EMBL" id="QAA34740.1"/>
    </source>
</evidence>
<protein>
    <recommendedName>
        <fullName evidence="3">Glycosyltransferase subfamily 4-like N-terminal domain-containing protein</fullName>
    </recommendedName>
</protein>
<sequence length="124" mass="14473">MKKKLLIYAHYYYPDVASTAQILTELTEGLSSEFDITVICVVPSYGGKIEDQYKRKRFFYEDYKGMSIIRVRVPEFHKGNKISRIKNIMAYFFNSILATTKLSKQDYVFTISQPPILDQLIIVK</sequence>
<keyword evidence="2" id="KW-1185">Reference proteome</keyword>
<dbReference type="EMBL" id="CP025746">
    <property type="protein sequence ID" value="QAA34740.1"/>
    <property type="molecule type" value="Genomic_DNA"/>
</dbReference>
<evidence type="ECO:0000313" key="2">
    <source>
        <dbReference type="Proteomes" id="UP000286268"/>
    </source>
</evidence>
<accession>A0A410E087</accession>
<proteinExistence type="predicted"/>
<organism evidence="1 2">
    <name type="scientific">Clostridium manihotivorum</name>
    <dbReference type="NCBI Taxonomy" id="2320868"/>
    <lineage>
        <taxon>Bacteria</taxon>
        <taxon>Bacillati</taxon>
        <taxon>Bacillota</taxon>
        <taxon>Clostridia</taxon>
        <taxon>Eubacteriales</taxon>
        <taxon>Clostridiaceae</taxon>
        <taxon>Clostridium</taxon>
    </lineage>
</organism>
<dbReference type="Proteomes" id="UP000286268">
    <property type="component" value="Chromosome"/>
</dbReference>
<dbReference type="KEGG" id="cmah:C1I91_25615"/>
<reference evidence="1 2" key="1">
    <citation type="submission" date="2018-01" db="EMBL/GenBank/DDBJ databases">
        <title>Genome Sequencing and Assembly of Anaerobacter polyendosporus strain CT4.</title>
        <authorList>
            <person name="Tachaapaikoon C."/>
            <person name="Sutheeworapong S."/>
            <person name="Jenjaroenpun P."/>
            <person name="Wongsurawat T."/>
            <person name="Nookeaw I."/>
            <person name="Cheawchanlertfa P."/>
            <person name="Kosugi A."/>
            <person name="Cheevadhanarak S."/>
            <person name="Ratanakhanokchai K."/>
        </authorList>
    </citation>
    <scope>NUCLEOTIDE SEQUENCE [LARGE SCALE GENOMIC DNA]</scope>
    <source>
        <strain evidence="1 2">CT4</strain>
    </source>
</reference>
<name>A0A410E087_9CLOT</name>
<dbReference type="OrthoDB" id="9811902at2"/>
<gene>
    <name evidence="1" type="ORF">C1I91_25615</name>
</gene>
<dbReference type="AlphaFoldDB" id="A0A410E087"/>
<dbReference type="RefSeq" id="WP_128215452.1">
    <property type="nucleotide sequence ID" value="NZ_CP025746.1"/>
</dbReference>